<reference evidence="3 4" key="1">
    <citation type="journal article" date="2018" name="G3 (Bethesda)">
        <title>Phylogenetic and Phylogenomic Definition of Rhizopus Species.</title>
        <authorList>
            <person name="Gryganskyi A.P."/>
            <person name="Golan J."/>
            <person name="Dolatabadi S."/>
            <person name="Mondo S."/>
            <person name="Robb S."/>
            <person name="Idnurm A."/>
            <person name="Muszewska A."/>
            <person name="Steczkiewicz K."/>
            <person name="Masonjones S."/>
            <person name="Liao H.L."/>
            <person name="Gajdeczka M.T."/>
            <person name="Anike F."/>
            <person name="Vuek A."/>
            <person name="Anishchenko I.M."/>
            <person name="Voigt K."/>
            <person name="de Hoog G.S."/>
            <person name="Smith M.E."/>
            <person name="Heitman J."/>
            <person name="Vilgalys R."/>
            <person name="Stajich J.E."/>
        </authorList>
    </citation>
    <scope>NUCLEOTIDE SEQUENCE [LARGE SCALE GENOMIC DNA]</scope>
    <source>
        <strain evidence="3 4">LSU 92-RS-03</strain>
    </source>
</reference>
<evidence type="ECO:0000313" key="4">
    <source>
        <dbReference type="Proteomes" id="UP000253551"/>
    </source>
</evidence>
<feature type="region of interest" description="Disordered" evidence="1">
    <location>
        <begin position="1"/>
        <end position="21"/>
    </location>
</feature>
<gene>
    <name evidence="3" type="ORF">CU098_008678</name>
</gene>
<accession>A0A367KIE6</accession>
<dbReference type="Proteomes" id="UP000253551">
    <property type="component" value="Unassembled WGS sequence"/>
</dbReference>
<dbReference type="CDD" id="cd12148">
    <property type="entry name" value="fungal_TF_MHR"/>
    <property type="match status" value="1"/>
</dbReference>
<comment type="caution">
    <text evidence="3">The sequence shown here is derived from an EMBL/GenBank/DDBJ whole genome shotgun (WGS) entry which is preliminary data.</text>
</comment>
<feature type="compositionally biased region" description="Basic residues" evidence="1">
    <location>
        <begin position="1"/>
        <end position="10"/>
    </location>
</feature>
<dbReference type="OrthoDB" id="9970124at2759"/>
<keyword evidence="4" id="KW-1185">Reference proteome</keyword>
<name>A0A367KIE6_RHIST</name>
<keyword evidence="2" id="KW-0472">Membrane</keyword>
<feature type="transmembrane region" description="Helical" evidence="2">
    <location>
        <begin position="512"/>
        <end position="531"/>
    </location>
</feature>
<evidence type="ECO:0008006" key="5">
    <source>
        <dbReference type="Google" id="ProtNLM"/>
    </source>
</evidence>
<dbReference type="STRING" id="4846.A0A367KIE6"/>
<keyword evidence="2" id="KW-1133">Transmembrane helix</keyword>
<dbReference type="AlphaFoldDB" id="A0A367KIE6"/>
<evidence type="ECO:0000256" key="2">
    <source>
        <dbReference type="SAM" id="Phobius"/>
    </source>
</evidence>
<proteinExistence type="predicted"/>
<sequence>MSQKPNKKNKHSEASSSHSMPYEEFQKLQITINEIDSWIEKSKSILGKSTAQLDAASEYLPKKKDSATALEQILDQHSTLQSSSLNDMKWALSFQPGNLLRIDTNITSVEELIEAAQKIRSLQKGTNGKDDCEEKKAVEMCSSPSSTSSASIYYQAAEYWLSALSRNPVVLIEDYKHCRTNLDNILKNMTPEPLCTIMQDSWDCPHPKFGTNWETFWNRSSDPNLNRLCTDSALSKLFLHCMRHDRDLYPDAQTVAGYYYDRARDELMEYFDTTPNCAIIEAIIDLSISCMVCKRYSKARLYMVLGYRKWLEMGADHDQFKNDIKMRKHYLYLRVALQFNDFITSYNSGGTCVVEYGDVDYREIISLNAILIKDIRNKKERLRFEREAINEAFSVCTVELAKLGSNITQLISSGESDKAILAKEIRLTRWFKDLPIEVCCLKGPHSLLKKKVNTLLRMQYEAQWIKIHKGILGRSDIDEYQHANSREQCIKSASIILELGEYFDAHFSWCIYNYYLLSVYVASTVFCMFALDKTIERQTCKTMLMRIMKILESASKQYEGMPDGMAQHLCEFLKSQDIHDDLECACNTYLKNKVLLKQLQEQPQPSLDINNDGLTALGFDDGLPILSFDTEPL</sequence>
<organism evidence="3 4">
    <name type="scientific">Rhizopus stolonifer</name>
    <name type="common">Rhizopus nigricans</name>
    <dbReference type="NCBI Taxonomy" id="4846"/>
    <lineage>
        <taxon>Eukaryota</taxon>
        <taxon>Fungi</taxon>
        <taxon>Fungi incertae sedis</taxon>
        <taxon>Mucoromycota</taxon>
        <taxon>Mucoromycotina</taxon>
        <taxon>Mucoromycetes</taxon>
        <taxon>Mucorales</taxon>
        <taxon>Mucorineae</taxon>
        <taxon>Rhizopodaceae</taxon>
        <taxon>Rhizopus</taxon>
    </lineage>
</organism>
<evidence type="ECO:0000256" key="1">
    <source>
        <dbReference type="SAM" id="MobiDB-lite"/>
    </source>
</evidence>
<dbReference type="EMBL" id="PJQM01001602">
    <property type="protein sequence ID" value="RCI01938.1"/>
    <property type="molecule type" value="Genomic_DNA"/>
</dbReference>
<protein>
    <recommendedName>
        <fullName evidence="5">Transcription factor domain-containing protein</fullName>
    </recommendedName>
</protein>
<keyword evidence="2" id="KW-0812">Transmembrane</keyword>
<evidence type="ECO:0000313" key="3">
    <source>
        <dbReference type="EMBL" id="RCI01938.1"/>
    </source>
</evidence>